<evidence type="ECO:0000256" key="6">
    <source>
        <dbReference type="SAM" id="Coils"/>
    </source>
</evidence>
<dbReference type="PROSITE" id="PS00107">
    <property type="entry name" value="PROTEIN_KINASE_ATP"/>
    <property type="match status" value="1"/>
</dbReference>
<dbReference type="GO" id="GO:0005524">
    <property type="term" value="F:ATP binding"/>
    <property type="evidence" value="ECO:0007669"/>
    <property type="project" value="UniProtKB-UniRule"/>
</dbReference>
<dbReference type="Pfam" id="PF00069">
    <property type="entry name" value="Pkinase"/>
    <property type="match status" value="1"/>
</dbReference>
<dbReference type="InterPro" id="IPR021796">
    <property type="entry name" value="Tll0287-like_dom"/>
</dbReference>
<keyword evidence="3 9" id="KW-0418">Kinase</keyword>
<dbReference type="SUPFAM" id="SSF56112">
    <property type="entry name" value="Protein kinase-like (PK-like)"/>
    <property type="match status" value="1"/>
</dbReference>
<dbReference type="GO" id="GO:0004674">
    <property type="term" value="F:protein serine/threonine kinase activity"/>
    <property type="evidence" value="ECO:0007669"/>
    <property type="project" value="TreeGrafter"/>
</dbReference>
<dbReference type="EMBL" id="CP155447">
    <property type="protein sequence ID" value="XBH02385.1"/>
    <property type="molecule type" value="Genomic_DNA"/>
</dbReference>
<dbReference type="PANTHER" id="PTHR43289">
    <property type="entry name" value="MITOGEN-ACTIVATED PROTEIN KINASE KINASE KINASE 20-RELATED"/>
    <property type="match status" value="1"/>
</dbReference>
<keyword evidence="1" id="KW-0808">Transferase</keyword>
<dbReference type="CDD" id="cd14014">
    <property type="entry name" value="STKc_PknB_like"/>
    <property type="match status" value="1"/>
</dbReference>
<evidence type="ECO:0000256" key="3">
    <source>
        <dbReference type="ARBA" id="ARBA00022777"/>
    </source>
</evidence>
<accession>A0AAU7CB84</accession>
<evidence type="ECO:0000256" key="5">
    <source>
        <dbReference type="PROSITE-ProRule" id="PRU10141"/>
    </source>
</evidence>
<evidence type="ECO:0000256" key="4">
    <source>
        <dbReference type="ARBA" id="ARBA00022840"/>
    </source>
</evidence>
<sequence length="699" mass="77552">MDDSATLPGRTWDEFEDVIRRFEDAWQGPARPEILAYLPTGTDRTRLLTELVHVDLEYRLRAGESARVEEYLARYPEFIDDREVMLELIAAEHEFRRRREPSLALSEFLQRFPEYRAELPGRITQATIDGRDVRLRPTDQRAEALPEVPGYEILGLLGRGGMGVVYRARQLGLGRIVALKMILTGFQAGPKDLARFRAEAAALARLQHPNIVQIYDVGETGSRPYFVFEFVAGGSLAQYLQSTPQPVRPAAQLVETLARAVHIAHANGVIHRDLKPANILLRDERADARGKSREVGPLTPRLASLVPKITDFGLAKCDGGDGEAPGLRGHTVTGDLLGTPNYMAPEQAMVPRQPVGPAADVYALGAILYELLTGRPPFTGETPLATVLQVLNNEPVPVTSLRPDVPRDLETICIKCLRKEPRQRYGSALELAEDLRHFLRDEPIRARPVSAVEKLGRWVRRRPAAAGLLAAGLLAPAVALIAMSLLSARLVRSNALDSAAQQAELLEEATKEYSRNVQHVEKAGFTVNKTVPPTPGTVPLSIPATYLHDVGQQLGLTGRTGVKVRQYSDYPFPWRTDGGPRDEFERKALRRLRQSKGRETVHEFTEVGGRRVVRYAQARIMERSCVQCHSTHDQSPRKDWRVGDVRGVLEIIRPLDKDEARVSEALRLALLLSAVVSGLLLGGSMLMVWVGRRRTSVGS</sequence>
<protein>
    <submittedName>
        <fullName evidence="9">Protein kinase</fullName>
    </submittedName>
</protein>
<feature type="transmembrane region" description="Helical" evidence="7">
    <location>
        <begin position="668"/>
        <end position="690"/>
    </location>
</feature>
<dbReference type="Pfam" id="PF11845">
    <property type="entry name" value="Tll0287-like"/>
    <property type="match status" value="1"/>
</dbReference>
<dbReference type="PANTHER" id="PTHR43289:SF6">
    <property type="entry name" value="SERINE_THREONINE-PROTEIN KINASE NEKL-3"/>
    <property type="match status" value="1"/>
</dbReference>
<feature type="coiled-coil region" evidence="6">
    <location>
        <begin position="496"/>
        <end position="523"/>
    </location>
</feature>
<reference evidence="9" key="1">
    <citation type="submission" date="2024-05" db="EMBL/GenBank/DDBJ databases">
        <title>Planctomycetes of the genus Singulisphaera possess chitinolytic capabilities.</title>
        <authorList>
            <person name="Ivanova A."/>
        </authorList>
    </citation>
    <scope>NUCLEOTIDE SEQUENCE</scope>
    <source>
        <strain evidence="9">Ch08T</strain>
    </source>
</reference>
<evidence type="ECO:0000256" key="7">
    <source>
        <dbReference type="SAM" id="Phobius"/>
    </source>
</evidence>
<dbReference type="PROSITE" id="PS50011">
    <property type="entry name" value="PROTEIN_KINASE_DOM"/>
    <property type="match status" value="1"/>
</dbReference>
<evidence type="ECO:0000259" key="8">
    <source>
        <dbReference type="PROSITE" id="PS50011"/>
    </source>
</evidence>
<evidence type="ECO:0000256" key="2">
    <source>
        <dbReference type="ARBA" id="ARBA00022741"/>
    </source>
</evidence>
<dbReference type="RefSeq" id="WP_406695127.1">
    <property type="nucleotide sequence ID" value="NZ_CP155447.1"/>
</dbReference>
<feature type="binding site" evidence="5">
    <location>
        <position position="180"/>
    </location>
    <ligand>
        <name>ATP</name>
        <dbReference type="ChEBI" id="CHEBI:30616"/>
    </ligand>
</feature>
<gene>
    <name evidence="9" type="ORF">V5E97_29230</name>
</gene>
<keyword evidence="4 5" id="KW-0067">ATP-binding</keyword>
<keyword evidence="7" id="KW-1133">Transmembrane helix</keyword>
<dbReference type="InterPro" id="IPR011009">
    <property type="entry name" value="Kinase-like_dom_sf"/>
</dbReference>
<dbReference type="Gene3D" id="1.10.510.10">
    <property type="entry name" value="Transferase(Phosphotransferase) domain 1"/>
    <property type="match status" value="1"/>
</dbReference>
<dbReference type="Gene3D" id="3.30.200.20">
    <property type="entry name" value="Phosphorylase Kinase, domain 1"/>
    <property type="match status" value="1"/>
</dbReference>
<name>A0AAU7CB84_9BACT</name>
<dbReference type="AlphaFoldDB" id="A0AAU7CB84"/>
<evidence type="ECO:0000256" key="1">
    <source>
        <dbReference type="ARBA" id="ARBA00022679"/>
    </source>
</evidence>
<dbReference type="InterPro" id="IPR000719">
    <property type="entry name" value="Prot_kinase_dom"/>
</dbReference>
<dbReference type="SMART" id="SM00220">
    <property type="entry name" value="S_TKc"/>
    <property type="match status" value="1"/>
</dbReference>
<proteinExistence type="predicted"/>
<dbReference type="PROSITE" id="PS00108">
    <property type="entry name" value="PROTEIN_KINASE_ST"/>
    <property type="match status" value="1"/>
</dbReference>
<keyword evidence="7" id="KW-0812">Transmembrane</keyword>
<organism evidence="9">
    <name type="scientific">Singulisphaera sp. Ch08</name>
    <dbReference type="NCBI Taxonomy" id="3120278"/>
    <lineage>
        <taxon>Bacteria</taxon>
        <taxon>Pseudomonadati</taxon>
        <taxon>Planctomycetota</taxon>
        <taxon>Planctomycetia</taxon>
        <taxon>Isosphaerales</taxon>
        <taxon>Isosphaeraceae</taxon>
        <taxon>Singulisphaera</taxon>
    </lineage>
</organism>
<feature type="transmembrane region" description="Helical" evidence="7">
    <location>
        <begin position="464"/>
        <end position="486"/>
    </location>
</feature>
<dbReference type="InterPro" id="IPR008271">
    <property type="entry name" value="Ser/Thr_kinase_AS"/>
</dbReference>
<keyword evidence="6" id="KW-0175">Coiled coil</keyword>
<keyword evidence="7" id="KW-0472">Membrane</keyword>
<dbReference type="InterPro" id="IPR017441">
    <property type="entry name" value="Protein_kinase_ATP_BS"/>
</dbReference>
<feature type="domain" description="Protein kinase" evidence="8">
    <location>
        <begin position="151"/>
        <end position="439"/>
    </location>
</feature>
<evidence type="ECO:0000313" key="9">
    <source>
        <dbReference type="EMBL" id="XBH02385.1"/>
    </source>
</evidence>
<keyword evidence="2 5" id="KW-0547">Nucleotide-binding</keyword>